<gene>
    <name evidence="1" type="ORF">C8F04DRAFT_1183366</name>
</gene>
<dbReference type="Proteomes" id="UP001218188">
    <property type="component" value="Unassembled WGS sequence"/>
</dbReference>
<name>A0AAD6SZ00_9AGAR</name>
<protein>
    <submittedName>
        <fullName evidence="1">Uncharacterized protein</fullName>
    </submittedName>
</protein>
<proteinExistence type="predicted"/>
<comment type="caution">
    <text evidence="1">The sequence shown here is derived from an EMBL/GenBank/DDBJ whole genome shotgun (WGS) entry which is preliminary data.</text>
</comment>
<reference evidence="1" key="1">
    <citation type="submission" date="2023-03" db="EMBL/GenBank/DDBJ databases">
        <title>Massive genome expansion in bonnet fungi (Mycena s.s.) driven by repeated elements and novel gene families across ecological guilds.</title>
        <authorList>
            <consortium name="Lawrence Berkeley National Laboratory"/>
            <person name="Harder C.B."/>
            <person name="Miyauchi S."/>
            <person name="Viragh M."/>
            <person name="Kuo A."/>
            <person name="Thoen E."/>
            <person name="Andreopoulos B."/>
            <person name="Lu D."/>
            <person name="Skrede I."/>
            <person name="Drula E."/>
            <person name="Henrissat B."/>
            <person name="Morin E."/>
            <person name="Kohler A."/>
            <person name="Barry K."/>
            <person name="LaButti K."/>
            <person name="Morin E."/>
            <person name="Salamov A."/>
            <person name="Lipzen A."/>
            <person name="Mereny Z."/>
            <person name="Hegedus B."/>
            <person name="Baldrian P."/>
            <person name="Stursova M."/>
            <person name="Weitz H."/>
            <person name="Taylor A."/>
            <person name="Grigoriev I.V."/>
            <person name="Nagy L.G."/>
            <person name="Martin F."/>
            <person name="Kauserud H."/>
        </authorList>
    </citation>
    <scope>NUCLEOTIDE SEQUENCE</scope>
    <source>
        <strain evidence="1">CBHHK200</strain>
    </source>
</reference>
<accession>A0AAD6SZ00</accession>
<keyword evidence="2" id="KW-1185">Reference proteome</keyword>
<organism evidence="1 2">
    <name type="scientific">Mycena alexandri</name>
    <dbReference type="NCBI Taxonomy" id="1745969"/>
    <lineage>
        <taxon>Eukaryota</taxon>
        <taxon>Fungi</taxon>
        <taxon>Dikarya</taxon>
        <taxon>Basidiomycota</taxon>
        <taxon>Agaricomycotina</taxon>
        <taxon>Agaricomycetes</taxon>
        <taxon>Agaricomycetidae</taxon>
        <taxon>Agaricales</taxon>
        <taxon>Marasmiineae</taxon>
        <taxon>Mycenaceae</taxon>
        <taxon>Mycena</taxon>
    </lineage>
</organism>
<dbReference type="AlphaFoldDB" id="A0AAD6SZ00"/>
<dbReference type="EMBL" id="JARJCM010000058">
    <property type="protein sequence ID" value="KAJ7034317.1"/>
    <property type="molecule type" value="Genomic_DNA"/>
</dbReference>
<sequence length="182" mass="20678">MTRPRGGALRRVAPRRRQTQYLDSNFRVRDEETLVSLGCSRSENGAKTVTRRRRALRRVAPRTFKPQCFGSNFCVWDQVSCVHVLGGFGVAGLFKERERRKNSDAAPPGTSPRRAAHLQTSIFLLKGWQAALNELNTHSRGFLGLCEGEWHEITDAAPRALRRAARLQNPILPFQTLRDRIE</sequence>
<evidence type="ECO:0000313" key="1">
    <source>
        <dbReference type="EMBL" id="KAJ7034317.1"/>
    </source>
</evidence>
<evidence type="ECO:0000313" key="2">
    <source>
        <dbReference type="Proteomes" id="UP001218188"/>
    </source>
</evidence>